<feature type="domain" description="OmpA-like" evidence="5">
    <location>
        <begin position="106"/>
        <end position="225"/>
    </location>
</feature>
<evidence type="ECO:0000256" key="1">
    <source>
        <dbReference type="ARBA" id="ARBA00004442"/>
    </source>
</evidence>
<evidence type="ECO:0000259" key="5">
    <source>
        <dbReference type="PROSITE" id="PS51123"/>
    </source>
</evidence>
<comment type="caution">
    <text evidence="6">The sequence shown here is derived from an EMBL/GenBank/DDBJ whole genome shotgun (WGS) entry which is preliminary data.</text>
</comment>
<sequence length="225" mass="23421">MTMIRPAATFTFTGVALALMLGGCAAERFSFARLTGKPPAAPAAQAEAPAPAPAPAMAQPVAAAPAQLAPAQPAVAPAAWAPATAPSGRVTDAPAGAGVNVQPGSNEDFIVNVGRRVFFTEGSAQLTKIARDTLDGQAAWLKRFPKWSAKIQGFADDPGTDASNRTLGQQRAEVVMVYLVSKGVAASRLRAKSYGREQQRIVRACPDASCTAQNRRVITNLEAPR</sequence>
<dbReference type="EMBL" id="SLWL01000001">
    <property type="protein sequence ID" value="TCO16004.1"/>
    <property type="molecule type" value="Genomic_DNA"/>
</dbReference>
<dbReference type="InterPro" id="IPR050330">
    <property type="entry name" value="Bact_OuterMem_StrucFunc"/>
</dbReference>
<dbReference type="Gene3D" id="3.30.1330.60">
    <property type="entry name" value="OmpA-like domain"/>
    <property type="match status" value="1"/>
</dbReference>
<dbReference type="RefSeq" id="WP_132001821.1">
    <property type="nucleotide sequence ID" value="NZ_JBHUNN010000002.1"/>
</dbReference>
<dbReference type="AlphaFoldDB" id="A0A4R2GY78"/>
<evidence type="ECO:0000256" key="3">
    <source>
        <dbReference type="ARBA" id="ARBA00023237"/>
    </source>
</evidence>
<dbReference type="PANTHER" id="PTHR30329">
    <property type="entry name" value="STATOR ELEMENT OF FLAGELLAR MOTOR COMPLEX"/>
    <property type="match status" value="1"/>
</dbReference>
<dbReference type="PRINTS" id="PR01021">
    <property type="entry name" value="OMPADOMAIN"/>
</dbReference>
<keyword evidence="6" id="KW-0449">Lipoprotein</keyword>
<dbReference type="Proteomes" id="UP000294881">
    <property type="component" value="Unassembled WGS sequence"/>
</dbReference>
<name>A0A4R2GY78_9HYPH</name>
<dbReference type="InterPro" id="IPR006665">
    <property type="entry name" value="OmpA-like"/>
</dbReference>
<dbReference type="CDD" id="cd07185">
    <property type="entry name" value="OmpA_C-like"/>
    <property type="match status" value="1"/>
</dbReference>
<dbReference type="SUPFAM" id="SSF103088">
    <property type="entry name" value="OmpA-like"/>
    <property type="match status" value="1"/>
</dbReference>
<dbReference type="Pfam" id="PF00691">
    <property type="entry name" value="OmpA"/>
    <property type="match status" value="1"/>
</dbReference>
<dbReference type="PROSITE" id="PS51123">
    <property type="entry name" value="OMPA_2"/>
    <property type="match status" value="1"/>
</dbReference>
<dbReference type="GO" id="GO:0009279">
    <property type="term" value="C:cell outer membrane"/>
    <property type="evidence" value="ECO:0007669"/>
    <property type="project" value="UniProtKB-SubCell"/>
</dbReference>
<accession>A0A4R2GY78</accession>
<keyword evidence="7" id="KW-1185">Reference proteome</keyword>
<keyword evidence="2 4" id="KW-0472">Membrane</keyword>
<evidence type="ECO:0000256" key="4">
    <source>
        <dbReference type="PROSITE-ProRule" id="PRU00473"/>
    </source>
</evidence>
<reference evidence="6 7" key="1">
    <citation type="submission" date="2019-03" db="EMBL/GenBank/DDBJ databases">
        <title>Genomic Encyclopedia of Type Strains, Phase IV (KMG-IV): sequencing the most valuable type-strain genomes for metagenomic binning, comparative biology and taxonomic classification.</title>
        <authorList>
            <person name="Goeker M."/>
        </authorList>
    </citation>
    <scope>NUCLEOTIDE SEQUENCE [LARGE SCALE GENOMIC DNA]</scope>
    <source>
        <strain evidence="6 7">DSM 22958</strain>
    </source>
</reference>
<dbReference type="InterPro" id="IPR006664">
    <property type="entry name" value="OMP_bac"/>
</dbReference>
<keyword evidence="3" id="KW-0998">Cell outer membrane</keyword>
<dbReference type="PANTHER" id="PTHR30329:SF21">
    <property type="entry name" value="LIPOPROTEIN YIAD-RELATED"/>
    <property type="match status" value="1"/>
</dbReference>
<evidence type="ECO:0000256" key="2">
    <source>
        <dbReference type="ARBA" id="ARBA00023136"/>
    </source>
</evidence>
<dbReference type="InterPro" id="IPR036737">
    <property type="entry name" value="OmpA-like_sf"/>
</dbReference>
<gene>
    <name evidence="6" type="ORF">EV666_101254</name>
</gene>
<evidence type="ECO:0000313" key="7">
    <source>
        <dbReference type="Proteomes" id="UP000294881"/>
    </source>
</evidence>
<comment type="subcellular location">
    <subcellularLocation>
        <location evidence="1">Cell outer membrane</location>
    </subcellularLocation>
</comment>
<evidence type="ECO:0000313" key="6">
    <source>
        <dbReference type="EMBL" id="TCO16004.1"/>
    </source>
</evidence>
<organism evidence="6 7">
    <name type="scientific">Camelimonas lactis</name>
    <dbReference type="NCBI Taxonomy" id="659006"/>
    <lineage>
        <taxon>Bacteria</taxon>
        <taxon>Pseudomonadati</taxon>
        <taxon>Pseudomonadota</taxon>
        <taxon>Alphaproteobacteria</taxon>
        <taxon>Hyphomicrobiales</taxon>
        <taxon>Chelatococcaceae</taxon>
        <taxon>Camelimonas</taxon>
    </lineage>
</organism>
<protein>
    <submittedName>
        <fullName evidence="6">Peptidoglycan-associated lipoprotein</fullName>
    </submittedName>
</protein>
<proteinExistence type="predicted"/>
<dbReference type="OrthoDB" id="9809164at2"/>
<dbReference type="PROSITE" id="PS51257">
    <property type="entry name" value="PROKAR_LIPOPROTEIN"/>
    <property type="match status" value="1"/>
</dbReference>